<evidence type="ECO:0000256" key="3">
    <source>
        <dbReference type="ARBA" id="ARBA00022676"/>
    </source>
</evidence>
<comment type="caution">
    <text evidence="7">The sequence shown here is derived from an EMBL/GenBank/DDBJ whole genome shotgun (WGS) entry which is preliminary data.</text>
</comment>
<evidence type="ECO:0000313" key="7">
    <source>
        <dbReference type="EMBL" id="KAJ8436249.1"/>
    </source>
</evidence>
<dbReference type="PANTHER" id="PTHR32116">
    <property type="entry name" value="GALACTURONOSYLTRANSFERASE 4-RELATED"/>
    <property type="match status" value="1"/>
</dbReference>
<reference evidence="7" key="1">
    <citation type="submission" date="2022-04" db="EMBL/GenBank/DDBJ databases">
        <title>Carnegiea gigantea Genome sequencing and assembly v2.</title>
        <authorList>
            <person name="Copetti D."/>
            <person name="Sanderson M.J."/>
            <person name="Burquez A."/>
            <person name="Wojciechowski M.F."/>
        </authorList>
    </citation>
    <scope>NUCLEOTIDE SEQUENCE</scope>
    <source>
        <strain evidence="7">SGP5-SGP5p</strain>
        <tissue evidence="7">Aerial part</tissue>
    </source>
</reference>
<keyword evidence="5" id="KW-0961">Cell wall biogenesis/degradation</keyword>
<dbReference type="InterPro" id="IPR029044">
    <property type="entry name" value="Nucleotide-diphossugar_trans"/>
</dbReference>
<keyword evidence="5" id="KW-0333">Golgi apparatus</keyword>
<dbReference type="Gene3D" id="3.90.550.10">
    <property type="entry name" value="Spore Coat Polysaccharide Biosynthesis Protein SpsA, Chain A"/>
    <property type="match status" value="1"/>
</dbReference>
<comment type="pathway">
    <text evidence="1 5">Glycan metabolism; pectin biosynthesis.</text>
</comment>
<comment type="subcellular location">
    <subcellularLocation>
        <location evidence="5">Golgi apparatus membrane</location>
        <topology evidence="5">Single-pass type II membrane protein</topology>
    </subcellularLocation>
</comment>
<dbReference type="SUPFAM" id="SSF53448">
    <property type="entry name" value="Nucleotide-diphospho-sugar transferases"/>
    <property type="match status" value="1"/>
</dbReference>
<keyword evidence="3 5" id="KW-0328">Glycosyltransferase</keyword>
<proteinExistence type="inferred from homology"/>
<evidence type="ECO:0000256" key="2">
    <source>
        <dbReference type="ARBA" id="ARBA00006351"/>
    </source>
</evidence>
<evidence type="ECO:0000313" key="8">
    <source>
        <dbReference type="Proteomes" id="UP001153076"/>
    </source>
</evidence>
<dbReference type="EC" id="2.4.1.-" evidence="5"/>
<evidence type="ECO:0000256" key="6">
    <source>
        <dbReference type="SAM" id="MobiDB-lite"/>
    </source>
</evidence>
<dbReference type="CDD" id="cd06429">
    <property type="entry name" value="GT8_like_1"/>
    <property type="match status" value="1"/>
</dbReference>
<dbReference type="InterPro" id="IPR029993">
    <property type="entry name" value="GAUT"/>
</dbReference>
<dbReference type="GO" id="GO:0047262">
    <property type="term" value="F:polygalacturonate 4-alpha-galacturonosyltransferase activity"/>
    <property type="evidence" value="ECO:0007669"/>
    <property type="project" value="InterPro"/>
</dbReference>
<comment type="similarity">
    <text evidence="2 5">Belongs to the glycosyltransferase 8 family.</text>
</comment>
<protein>
    <recommendedName>
        <fullName evidence="5">Hexosyltransferase</fullName>
        <ecNumber evidence="5">2.4.1.-</ecNumber>
    </recommendedName>
</protein>
<evidence type="ECO:0000256" key="5">
    <source>
        <dbReference type="RuleBase" id="RU362027"/>
    </source>
</evidence>
<keyword evidence="8" id="KW-1185">Reference proteome</keyword>
<evidence type="ECO:0000256" key="1">
    <source>
        <dbReference type="ARBA" id="ARBA00004877"/>
    </source>
</evidence>
<dbReference type="Proteomes" id="UP001153076">
    <property type="component" value="Unassembled WGS sequence"/>
</dbReference>
<dbReference type="AlphaFoldDB" id="A0A9Q1K3R6"/>
<dbReference type="GO" id="GO:0000139">
    <property type="term" value="C:Golgi membrane"/>
    <property type="evidence" value="ECO:0007669"/>
    <property type="project" value="UniProtKB-SubCell"/>
</dbReference>
<dbReference type="InterPro" id="IPR002495">
    <property type="entry name" value="Glyco_trans_8"/>
</dbReference>
<sequence length="635" mass="73286">MKLKIGLRKPVLFLLFVTVLAPILLYTDNLSSFSSSSPRADFVQDIPTFTFTGDTRQLNLLPQDTGTSKPLKEPVRIVYSEGVANSSHEDDSRKIRQLQDVSESIPKVESVDEHKMSRDMKRENPSLRSSHRVNVRESVTTEGKTENNADRKGMGNAIVLYLKDQLIRAKVYLSLTATRNNAHFIRELRQRIKETQRALGDATKDSELPKNAIEKSKAMDQTLAKGQQIQDDCAAIVKKLRAMLHSTEEQLKVHRKQAMFLTQLTAKTLPKGLHCLPLRLSTEYYTSNYSVQQFPNQEKLDNPQLYHYAIFSDNVLATAVVVNSTVSHAKLDAFLQDPSSHVFHIVTDRLNYAAMRMWFLANPPGKATIEVQNVEEFTWLNSSYSPVLKQLDSPSMRDYYFKTHRAAGDSNLKFRNPKYLSILNHLRFYLPQIFPKLKKVIFLDDDTVVQKDLTGLWSIDLKGNVNGAVETCGESFHRFDRYLNFSHPLISKKFDPRACGWAYGMNVFDLDEWKRQNITEVYHTWQKLNHDRQLWKLGTLPPGLITFWKRTYPIDRSWHVLGLGYNPNVNQREIERAAVIHYNGNMKPWLEIGMPKYRKYWAKYVDYDQYFTLSPKASKHVVAYFSKSSLKIGNY</sequence>
<dbReference type="OrthoDB" id="411524at2759"/>
<feature type="region of interest" description="Disordered" evidence="6">
    <location>
        <begin position="105"/>
        <end position="151"/>
    </location>
</feature>
<organism evidence="7 8">
    <name type="scientific">Carnegiea gigantea</name>
    <dbReference type="NCBI Taxonomy" id="171969"/>
    <lineage>
        <taxon>Eukaryota</taxon>
        <taxon>Viridiplantae</taxon>
        <taxon>Streptophyta</taxon>
        <taxon>Embryophyta</taxon>
        <taxon>Tracheophyta</taxon>
        <taxon>Spermatophyta</taxon>
        <taxon>Magnoliopsida</taxon>
        <taxon>eudicotyledons</taxon>
        <taxon>Gunneridae</taxon>
        <taxon>Pentapetalae</taxon>
        <taxon>Caryophyllales</taxon>
        <taxon>Cactineae</taxon>
        <taxon>Cactaceae</taxon>
        <taxon>Cactoideae</taxon>
        <taxon>Echinocereeae</taxon>
        <taxon>Carnegiea</taxon>
    </lineage>
</organism>
<feature type="compositionally biased region" description="Basic and acidic residues" evidence="6">
    <location>
        <begin position="109"/>
        <end position="125"/>
    </location>
</feature>
<dbReference type="Pfam" id="PF25557">
    <property type="entry name" value="GAUT_1"/>
    <property type="match status" value="1"/>
</dbReference>
<keyword evidence="4" id="KW-0808">Transferase</keyword>
<name>A0A9Q1K3R6_9CARY</name>
<gene>
    <name evidence="7" type="ORF">Cgig2_023424</name>
</gene>
<dbReference type="Pfam" id="PF01501">
    <property type="entry name" value="Glyco_transf_8"/>
    <property type="match status" value="1"/>
</dbReference>
<dbReference type="EMBL" id="JAKOGI010000355">
    <property type="protein sequence ID" value="KAJ8436249.1"/>
    <property type="molecule type" value="Genomic_DNA"/>
</dbReference>
<dbReference type="PANTHER" id="PTHR32116:SF7">
    <property type="entry name" value="GALACTURONOSYLTRANSFERASE 4-RELATED"/>
    <property type="match status" value="1"/>
</dbReference>
<accession>A0A9Q1K3R6</accession>
<evidence type="ECO:0000256" key="4">
    <source>
        <dbReference type="ARBA" id="ARBA00022679"/>
    </source>
</evidence>
<dbReference type="GO" id="GO:0071555">
    <property type="term" value="P:cell wall organization"/>
    <property type="evidence" value="ECO:0007669"/>
    <property type="project" value="UniProtKB-KW"/>
</dbReference>